<dbReference type="PANTHER" id="PTHR42815">
    <property type="entry name" value="FAD-BINDING, PUTATIVE (AFU_ORTHOLOGUE AFUA_6G07600)-RELATED"/>
    <property type="match status" value="1"/>
</dbReference>
<dbReference type="AlphaFoldDB" id="A0A846XIC0"/>
<evidence type="ECO:0000313" key="2">
    <source>
        <dbReference type="EMBL" id="NKY35928.1"/>
    </source>
</evidence>
<dbReference type="InterPro" id="IPR012349">
    <property type="entry name" value="Split_barrel_FMN-bd"/>
</dbReference>
<dbReference type="InterPro" id="IPR011576">
    <property type="entry name" value="Pyridox_Oxase_N"/>
</dbReference>
<protein>
    <submittedName>
        <fullName evidence="2">Pyridoxamine 5'-phosphate oxidase family protein</fullName>
    </submittedName>
</protein>
<reference evidence="2 3" key="1">
    <citation type="submission" date="2020-04" db="EMBL/GenBank/DDBJ databases">
        <title>MicrobeNet Type strains.</title>
        <authorList>
            <person name="Nicholson A.C."/>
        </authorList>
    </citation>
    <scope>NUCLEOTIDE SEQUENCE [LARGE SCALE GENOMIC DNA]</scope>
    <source>
        <strain evidence="2 3">DSM 45078</strain>
    </source>
</reference>
<sequence>MEHFFALAFGAEEQAHQRRKGSFDRYEHARSAAPGPTGLGAAEAEFLASRDSFYIASTGSNGWPYVQHRGGAPGFVKVTGPTQLTWVESTGNRQYITAGHLDHDDRVAIIAMDYPNRKRLKVLGHARFDPDPAPEVLERLGTTGRLEGILTVEVVAFDWNCPKFITPRFTVDEMRAATEPLRERISQLEAALAAQQAATGRPPS</sequence>
<accession>A0A846XIC0</accession>
<dbReference type="EMBL" id="JAAXOO010000006">
    <property type="protein sequence ID" value="NKY35928.1"/>
    <property type="molecule type" value="Genomic_DNA"/>
</dbReference>
<dbReference type="Pfam" id="PF01243">
    <property type="entry name" value="PNPOx_N"/>
    <property type="match status" value="1"/>
</dbReference>
<dbReference type="Proteomes" id="UP000565715">
    <property type="component" value="Unassembled WGS sequence"/>
</dbReference>
<keyword evidence="3" id="KW-1185">Reference proteome</keyword>
<evidence type="ECO:0000313" key="3">
    <source>
        <dbReference type="Proteomes" id="UP000565715"/>
    </source>
</evidence>
<gene>
    <name evidence="2" type="ORF">HGA13_23050</name>
</gene>
<name>A0A846XIC0_9NOCA</name>
<dbReference type="SUPFAM" id="SSF50475">
    <property type="entry name" value="FMN-binding split barrel"/>
    <property type="match status" value="1"/>
</dbReference>
<feature type="domain" description="Pyridoxamine 5'-phosphate oxidase N-terminal" evidence="1">
    <location>
        <begin position="43"/>
        <end position="132"/>
    </location>
</feature>
<dbReference type="Gene3D" id="2.30.110.10">
    <property type="entry name" value="Electron Transport, Fmn-binding Protein, Chain A"/>
    <property type="match status" value="1"/>
</dbReference>
<organism evidence="2 3">
    <name type="scientific">Nocardia speluncae</name>
    <dbReference type="NCBI Taxonomy" id="419477"/>
    <lineage>
        <taxon>Bacteria</taxon>
        <taxon>Bacillati</taxon>
        <taxon>Actinomycetota</taxon>
        <taxon>Actinomycetes</taxon>
        <taxon>Mycobacteriales</taxon>
        <taxon>Nocardiaceae</taxon>
        <taxon>Nocardia</taxon>
    </lineage>
</organism>
<dbReference type="PANTHER" id="PTHR42815:SF2">
    <property type="entry name" value="FAD-BINDING, PUTATIVE (AFU_ORTHOLOGUE AFUA_6G07600)-RELATED"/>
    <property type="match status" value="1"/>
</dbReference>
<proteinExistence type="predicted"/>
<evidence type="ECO:0000259" key="1">
    <source>
        <dbReference type="Pfam" id="PF01243"/>
    </source>
</evidence>
<dbReference type="RefSeq" id="WP_068045628.1">
    <property type="nucleotide sequence ID" value="NZ_JAAXOO010000006.1"/>
</dbReference>
<comment type="caution">
    <text evidence="2">The sequence shown here is derived from an EMBL/GenBank/DDBJ whole genome shotgun (WGS) entry which is preliminary data.</text>
</comment>